<feature type="transmembrane region" description="Helical" evidence="2">
    <location>
        <begin position="92"/>
        <end position="111"/>
    </location>
</feature>
<proteinExistence type="predicted"/>
<dbReference type="PANTHER" id="PTHR42852">
    <property type="entry name" value="THIOL:DISULFIDE INTERCHANGE PROTEIN DSBE"/>
    <property type="match status" value="1"/>
</dbReference>
<dbReference type="Pfam" id="PF00578">
    <property type="entry name" value="AhpC-TSA"/>
    <property type="match status" value="1"/>
</dbReference>
<keyword evidence="2" id="KW-0812">Transmembrane</keyword>
<keyword evidence="5" id="KW-1185">Reference proteome</keyword>
<feature type="transmembrane region" description="Helical" evidence="2">
    <location>
        <begin position="40"/>
        <end position="56"/>
    </location>
</feature>
<keyword evidence="2" id="KW-1133">Transmembrane helix</keyword>
<dbReference type="InterPro" id="IPR013766">
    <property type="entry name" value="Thioredoxin_domain"/>
</dbReference>
<dbReference type="InterPro" id="IPR036249">
    <property type="entry name" value="Thioredoxin-like_sf"/>
</dbReference>
<sequence length="285" mass="32178">MSRKYVMLILSSVGLFFILAPLSSYTFFRLTGFEGQPIKAGLAVVTYCALTYYWLSQAQARQWKILVGVAMLLPVLIRYLPGYIWDFDRIQVALPTTIAFGVGVFSGYVLVNANQRLKTGLSLTLILTALWVSTQGYELWMHKLHFGSYVGSTNEKLPDFSLRDEQGKTVNKASLKGKVVVLDFWNTGCGACFQKFPLLEEYQKHYSINANVKFYAVNIPLARDKPLDAIDAIKQRNYKFSVLYADKSSLATLFNVKIYPTVVVIDSAQRIIYRGKLEGIGDLFQ</sequence>
<dbReference type="PROSITE" id="PS51352">
    <property type="entry name" value="THIOREDOXIN_2"/>
    <property type="match status" value="1"/>
</dbReference>
<accession>A0ABR6WFM6</accession>
<evidence type="ECO:0000259" key="3">
    <source>
        <dbReference type="PROSITE" id="PS51352"/>
    </source>
</evidence>
<name>A0ABR6WFM6_9BACT</name>
<reference evidence="4 5" key="1">
    <citation type="submission" date="2019-06" db="EMBL/GenBank/DDBJ databases">
        <title>Spirosoma utsteinense sp. nov. isolated from Antarctic ice-free soils.</title>
        <authorList>
            <person name="Tahon G."/>
        </authorList>
    </citation>
    <scope>NUCLEOTIDE SEQUENCE [LARGE SCALE GENOMIC DNA]</scope>
    <source>
        <strain evidence="4 5">LMG 31447</strain>
    </source>
</reference>
<comment type="caution">
    <text evidence="4">The sequence shown here is derived from an EMBL/GenBank/DDBJ whole genome shotgun (WGS) entry which is preliminary data.</text>
</comment>
<organism evidence="4 5">
    <name type="scientific">Spirosoma utsteinense</name>
    <dbReference type="NCBI Taxonomy" id="2585773"/>
    <lineage>
        <taxon>Bacteria</taxon>
        <taxon>Pseudomonadati</taxon>
        <taxon>Bacteroidota</taxon>
        <taxon>Cytophagia</taxon>
        <taxon>Cytophagales</taxon>
        <taxon>Cytophagaceae</taxon>
        <taxon>Spirosoma</taxon>
    </lineage>
</organism>
<dbReference type="Gene3D" id="3.40.30.10">
    <property type="entry name" value="Glutaredoxin"/>
    <property type="match status" value="1"/>
</dbReference>
<evidence type="ECO:0000313" key="5">
    <source>
        <dbReference type="Proteomes" id="UP000700732"/>
    </source>
</evidence>
<evidence type="ECO:0000313" key="4">
    <source>
        <dbReference type="EMBL" id="MBC3795337.1"/>
    </source>
</evidence>
<dbReference type="InterPro" id="IPR000866">
    <property type="entry name" value="AhpC/TSA"/>
</dbReference>
<dbReference type="InterPro" id="IPR017937">
    <property type="entry name" value="Thioredoxin_CS"/>
</dbReference>
<evidence type="ECO:0000256" key="1">
    <source>
        <dbReference type="ARBA" id="ARBA00023284"/>
    </source>
</evidence>
<dbReference type="CDD" id="cd02966">
    <property type="entry name" value="TlpA_like_family"/>
    <property type="match status" value="1"/>
</dbReference>
<dbReference type="InterPro" id="IPR050553">
    <property type="entry name" value="Thioredoxin_ResA/DsbE_sf"/>
</dbReference>
<dbReference type="PROSITE" id="PS00194">
    <property type="entry name" value="THIOREDOXIN_1"/>
    <property type="match status" value="1"/>
</dbReference>
<gene>
    <name evidence="4" type="ORF">FH603_5874</name>
</gene>
<keyword evidence="1" id="KW-0676">Redox-active center</keyword>
<dbReference type="RefSeq" id="WP_186742635.1">
    <property type="nucleotide sequence ID" value="NZ_VFIA01000122.1"/>
</dbReference>
<dbReference type="SUPFAM" id="SSF52833">
    <property type="entry name" value="Thioredoxin-like"/>
    <property type="match status" value="1"/>
</dbReference>
<dbReference type="Proteomes" id="UP000700732">
    <property type="component" value="Unassembled WGS sequence"/>
</dbReference>
<dbReference type="EMBL" id="VFIA01000122">
    <property type="protein sequence ID" value="MBC3795337.1"/>
    <property type="molecule type" value="Genomic_DNA"/>
</dbReference>
<dbReference type="GO" id="GO:0016853">
    <property type="term" value="F:isomerase activity"/>
    <property type="evidence" value="ECO:0007669"/>
    <property type="project" value="UniProtKB-KW"/>
</dbReference>
<dbReference type="PANTHER" id="PTHR42852:SF17">
    <property type="entry name" value="THIOREDOXIN-LIKE PROTEIN HI_1115"/>
    <property type="match status" value="1"/>
</dbReference>
<keyword evidence="4" id="KW-0413">Isomerase</keyword>
<evidence type="ECO:0000256" key="2">
    <source>
        <dbReference type="SAM" id="Phobius"/>
    </source>
</evidence>
<keyword evidence="2" id="KW-0472">Membrane</keyword>
<protein>
    <submittedName>
        <fullName evidence="4">Thiol-disulfide isomerase/thioredoxin</fullName>
    </submittedName>
</protein>
<feature type="domain" description="Thioredoxin" evidence="3">
    <location>
        <begin position="151"/>
        <end position="285"/>
    </location>
</feature>
<feature type="transmembrane region" description="Helical" evidence="2">
    <location>
        <begin position="63"/>
        <end position="80"/>
    </location>
</feature>